<accession>A0A9D2P9W6</accession>
<reference evidence="1" key="2">
    <citation type="submission" date="2021-04" db="EMBL/GenBank/DDBJ databases">
        <authorList>
            <person name="Gilroy R."/>
        </authorList>
    </citation>
    <scope>NUCLEOTIDE SEQUENCE</scope>
    <source>
        <strain evidence="1">ChiSjej5B23-2810</strain>
    </source>
</reference>
<organism evidence="1 2">
    <name type="scientific">Candidatus Faecalibacterium faecigallinarum</name>
    <dbReference type="NCBI Taxonomy" id="2838577"/>
    <lineage>
        <taxon>Bacteria</taxon>
        <taxon>Bacillati</taxon>
        <taxon>Bacillota</taxon>
        <taxon>Clostridia</taxon>
        <taxon>Eubacteriales</taxon>
        <taxon>Oscillospiraceae</taxon>
        <taxon>Faecalibacterium</taxon>
    </lineage>
</organism>
<sequence length="56" mass="5851">MLYIYALGCGLACLVLAGISSMETVDVQPARVAAEIVLWPAALAEYAVKRLAARGA</sequence>
<evidence type="ECO:0000313" key="2">
    <source>
        <dbReference type="Proteomes" id="UP000823906"/>
    </source>
</evidence>
<comment type="caution">
    <text evidence="1">The sequence shown here is derived from an EMBL/GenBank/DDBJ whole genome shotgun (WGS) entry which is preliminary data.</text>
</comment>
<reference evidence="1" key="1">
    <citation type="journal article" date="2021" name="PeerJ">
        <title>Extensive microbial diversity within the chicken gut microbiome revealed by metagenomics and culture.</title>
        <authorList>
            <person name="Gilroy R."/>
            <person name="Ravi A."/>
            <person name="Getino M."/>
            <person name="Pursley I."/>
            <person name="Horton D.L."/>
            <person name="Alikhan N.F."/>
            <person name="Baker D."/>
            <person name="Gharbi K."/>
            <person name="Hall N."/>
            <person name="Watson M."/>
            <person name="Adriaenssens E.M."/>
            <person name="Foster-Nyarko E."/>
            <person name="Jarju S."/>
            <person name="Secka A."/>
            <person name="Antonio M."/>
            <person name="Oren A."/>
            <person name="Chaudhuri R.R."/>
            <person name="La Ragione R."/>
            <person name="Hildebrand F."/>
            <person name="Pallen M.J."/>
        </authorList>
    </citation>
    <scope>NUCLEOTIDE SEQUENCE</scope>
    <source>
        <strain evidence="1">ChiSjej5B23-2810</strain>
    </source>
</reference>
<gene>
    <name evidence="1" type="ORF">H9703_07955</name>
</gene>
<dbReference type="EMBL" id="DWWN01000052">
    <property type="protein sequence ID" value="HJC46046.1"/>
    <property type="molecule type" value="Genomic_DNA"/>
</dbReference>
<name>A0A9D2P9W6_9FIRM</name>
<proteinExistence type="predicted"/>
<protein>
    <submittedName>
        <fullName evidence="1">Uncharacterized protein</fullName>
    </submittedName>
</protein>
<dbReference type="Proteomes" id="UP000823906">
    <property type="component" value="Unassembled WGS sequence"/>
</dbReference>
<evidence type="ECO:0000313" key="1">
    <source>
        <dbReference type="EMBL" id="HJC46046.1"/>
    </source>
</evidence>
<dbReference type="AlphaFoldDB" id="A0A9D2P9W6"/>